<protein>
    <submittedName>
        <fullName evidence="3">Uncharacterized protein</fullName>
    </submittedName>
</protein>
<keyword evidence="1" id="KW-0175">Coiled coil</keyword>
<feature type="region of interest" description="Disordered" evidence="2">
    <location>
        <begin position="482"/>
        <end position="527"/>
    </location>
</feature>
<dbReference type="STRING" id="215637.A0A4P9ZK54"/>
<evidence type="ECO:0000313" key="3">
    <source>
        <dbReference type="EMBL" id="RKP33634.1"/>
    </source>
</evidence>
<organism evidence="3 4">
    <name type="scientific">Dimargaris cristalligena</name>
    <dbReference type="NCBI Taxonomy" id="215637"/>
    <lineage>
        <taxon>Eukaryota</taxon>
        <taxon>Fungi</taxon>
        <taxon>Fungi incertae sedis</taxon>
        <taxon>Zoopagomycota</taxon>
        <taxon>Kickxellomycotina</taxon>
        <taxon>Dimargaritomycetes</taxon>
        <taxon>Dimargaritales</taxon>
        <taxon>Dimargaritaceae</taxon>
        <taxon>Dimargaris</taxon>
    </lineage>
</organism>
<dbReference type="AlphaFoldDB" id="A0A4P9ZK54"/>
<evidence type="ECO:0000256" key="2">
    <source>
        <dbReference type="SAM" id="MobiDB-lite"/>
    </source>
</evidence>
<feature type="compositionally biased region" description="Polar residues" evidence="2">
    <location>
        <begin position="518"/>
        <end position="527"/>
    </location>
</feature>
<evidence type="ECO:0000313" key="4">
    <source>
        <dbReference type="Proteomes" id="UP000268162"/>
    </source>
</evidence>
<name>A0A4P9ZK54_9FUNG</name>
<proteinExistence type="predicted"/>
<evidence type="ECO:0000256" key="1">
    <source>
        <dbReference type="SAM" id="Coils"/>
    </source>
</evidence>
<sequence length="645" mass="70541">MSKSNSKSTKRSIVKKKQVSEAQVTKLRLIKAWVIENKPDIMCLRCNTKGHITDHGGNRFNCTSCNQRYKKVDLCAARNPELLQELEAKYPETRTTTKQPPPAQPAPVIALSTATSLGEASNIEVVSAGTISTDVITPATQSPEPPTMTTSITQGKRPHLASPVHASKRHCSMLSRPAIPNKATYAEVVRRLGLKGKDQQKCGLLALQRLYAKPKPPQFVYVRGISRMRIRELKDVLHSLGFYLPSVLNISFLGTETVEFLVAASYAVIFKGKIKDVELTLLPNFSTTGTMDPDASPAMRDRVQKAFIKRSLKIIAGTKNPLVAQTFRDILVEKKLYQFSAPPLLSAHSIPSASSSAQPPKSPVPPAQPFRFPPLALNQPHQDTGISLQCSIHTTIPCTCSLLSQLPNPPSVTVQEPQEAINITSSSTDSPCPSPQLPSSPNMCTSPHSDQLDLSEQPVSPLLHATPSVLGSNPNLHASPVVSVASSHHGPTPSPGLPTSDSDLLHLLVHPSSPGVPTPQSLLTQASTPPLPWIIETPSPILTRDYMSNPTNTSPSPNPMSPTQHPYLPQQTWNLWDKDQHYFLTLTSDDVERSHILLRNAATPDGPPVRTVSQMMADLDRREAEAEREYNRYLLSQYDAPHDLQ</sequence>
<accession>A0A4P9ZK54</accession>
<feature type="compositionally biased region" description="Low complexity" evidence="2">
    <location>
        <begin position="350"/>
        <end position="359"/>
    </location>
</feature>
<feature type="compositionally biased region" description="Pro residues" evidence="2">
    <location>
        <begin position="360"/>
        <end position="372"/>
    </location>
</feature>
<feature type="compositionally biased region" description="Polar residues" evidence="2">
    <location>
        <begin position="442"/>
        <end position="454"/>
    </location>
</feature>
<keyword evidence="4" id="KW-1185">Reference proteome</keyword>
<feature type="coiled-coil region" evidence="1">
    <location>
        <begin position="609"/>
        <end position="636"/>
    </location>
</feature>
<feature type="region of interest" description="Disordered" evidence="2">
    <location>
        <begin position="423"/>
        <end position="454"/>
    </location>
</feature>
<dbReference type="Proteomes" id="UP000268162">
    <property type="component" value="Unassembled WGS sequence"/>
</dbReference>
<dbReference type="EMBL" id="ML003680">
    <property type="protein sequence ID" value="RKP33634.1"/>
    <property type="molecule type" value="Genomic_DNA"/>
</dbReference>
<feature type="compositionally biased region" description="Polar residues" evidence="2">
    <location>
        <begin position="136"/>
        <end position="154"/>
    </location>
</feature>
<feature type="region of interest" description="Disordered" evidence="2">
    <location>
        <begin position="350"/>
        <end position="373"/>
    </location>
</feature>
<feature type="region of interest" description="Disordered" evidence="2">
    <location>
        <begin position="136"/>
        <end position="164"/>
    </location>
</feature>
<gene>
    <name evidence="3" type="ORF">BJ085DRAFT_38664</name>
</gene>
<reference evidence="4" key="1">
    <citation type="journal article" date="2018" name="Nat. Microbiol.">
        <title>Leveraging single-cell genomics to expand the fungal tree of life.</title>
        <authorList>
            <person name="Ahrendt S.R."/>
            <person name="Quandt C.A."/>
            <person name="Ciobanu D."/>
            <person name="Clum A."/>
            <person name="Salamov A."/>
            <person name="Andreopoulos B."/>
            <person name="Cheng J.F."/>
            <person name="Woyke T."/>
            <person name="Pelin A."/>
            <person name="Henrissat B."/>
            <person name="Reynolds N.K."/>
            <person name="Benny G.L."/>
            <person name="Smith M.E."/>
            <person name="James T.Y."/>
            <person name="Grigoriev I.V."/>
        </authorList>
    </citation>
    <scope>NUCLEOTIDE SEQUENCE [LARGE SCALE GENOMIC DNA]</scope>
    <source>
        <strain evidence="4">RSA 468</strain>
    </source>
</reference>